<comment type="caution">
    <text evidence="2">The sequence shown here is derived from an EMBL/GenBank/DDBJ whole genome shotgun (WGS) entry which is preliminary data.</text>
</comment>
<dbReference type="Pfam" id="PF02310">
    <property type="entry name" value="B12-binding"/>
    <property type="match status" value="1"/>
</dbReference>
<dbReference type="Gene3D" id="3.40.50.280">
    <property type="entry name" value="Cobalamin-binding domain"/>
    <property type="match status" value="1"/>
</dbReference>
<dbReference type="Proteomes" id="UP001597151">
    <property type="component" value="Unassembled WGS sequence"/>
</dbReference>
<dbReference type="PROSITE" id="PS51332">
    <property type="entry name" value="B12_BINDING"/>
    <property type="match status" value="1"/>
</dbReference>
<protein>
    <submittedName>
        <fullName evidence="2">B12-binding domain-containing protein</fullName>
    </submittedName>
</protein>
<dbReference type="Gene3D" id="1.10.1240.10">
    <property type="entry name" value="Methionine synthase domain"/>
    <property type="match status" value="1"/>
</dbReference>
<dbReference type="InterPro" id="IPR006158">
    <property type="entry name" value="Cobalamin-bd"/>
</dbReference>
<proteinExistence type="predicted"/>
<evidence type="ECO:0000313" key="3">
    <source>
        <dbReference type="Proteomes" id="UP001597151"/>
    </source>
</evidence>
<evidence type="ECO:0000259" key="1">
    <source>
        <dbReference type="PROSITE" id="PS51332"/>
    </source>
</evidence>
<gene>
    <name evidence="2" type="ORF">ACFQ3C_07515</name>
</gene>
<feature type="domain" description="B12-binding" evidence="1">
    <location>
        <begin position="130"/>
        <end position="253"/>
    </location>
</feature>
<keyword evidence="3" id="KW-1185">Reference proteome</keyword>
<dbReference type="RefSeq" id="WP_380790079.1">
    <property type="nucleotide sequence ID" value="NZ_JBHTKR010000003.1"/>
</dbReference>
<accession>A0ABW3TBU5</accession>
<organism evidence="2 3">
    <name type="scientific">Seohaeicola saemankumensis</name>
    <dbReference type="NCBI Taxonomy" id="481181"/>
    <lineage>
        <taxon>Bacteria</taxon>
        <taxon>Pseudomonadati</taxon>
        <taxon>Pseudomonadota</taxon>
        <taxon>Alphaproteobacteria</taxon>
        <taxon>Rhodobacterales</taxon>
        <taxon>Roseobacteraceae</taxon>
        <taxon>Seohaeicola</taxon>
    </lineage>
</organism>
<reference evidence="3" key="1">
    <citation type="journal article" date="2019" name="Int. J. Syst. Evol. Microbiol.">
        <title>The Global Catalogue of Microorganisms (GCM) 10K type strain sequencing project: providing services to taxonomists for standard genome sequencing and annotation.</title>
        <authorList>
            <consortium name="The Broad Institute Genomics Platform"/>
            <consortium name="The Broad Institute Genome Sequencing Center for Infectious Disease"/>
            <person name="Wu L."/>
            <person name="Ma J."/>
        </authorList>
    </citation>
    <scope>NUCLEOTIDE SEQUENCE [LARGE SCALE GENOMIC DNA]</scope>
    <source>
        <strain evidence="3">CCUG 55328</strain>
    </source>
</reference>
<dbReference type="InterPro" id="IPR036724">
    <property type="entry name" value="Cobalamin-bd_sf"/>
</dbReference>
<dbReference type="EMBL" id="JBHTKR010000003">
    <property type="protein sequence ID" value="MFD1194513.1"/>
    <property type="molecule type" value="Genomic_DNA"/>
</dbReference>
<evidence type="ECO:0000313" key="2">
    <source>
        <dbReference type="EMBL" id="MFD1194513.1"/>
    </source>
</evidence>
<dbReference type="SUPFAM" id="SSF52242">
    <property type="entry name" value="Cobalamin (vitamin B12)-binding domain"/>
    <property type="match status" value="1"/>
</dbReference>
<sequence>MSAAERQAERLESGVVTELAREVVRRLAEHPKRTQLTDHHATAAEVDTLVKALLSDRHAAASDMLAGLQADGLPLSEVYIGYISGAARRLGQLWDDNEIGFLQVTLATSRLTAIICALKKVFYDREGSPRRRALFAACPGESHVMGVSMAADLFRREGWEIDLEIGQDHDELLMAQHLGDYPVIGLSASSDAMILPMARFIRAARLLTPQALIYVAGEITHQHADIATTVGANGVLNDPVTALAQIASALERN</sequence>
<name>A0ABW3TBU5_9RHOB</name>
<dbReference type="InterPro" id="IPR036594">
    <property type="entry name" value="Meth_synthase_dom"/>
</dbReference>